<accession>A0ABN8G9H0</accession>
<evidence type="ECO:0000313" key="2">
    <source>
        <dbReference type="Proteomes" id="UP000838821"/>
    </source>
</evidence>
<sequence>MVNGPFYQEEWKMPYVLQQKESEQIYTTTLVNHYGLAYYGVKFWHEREDANEHALAFLESQAVPDPSSWQVIELEENEMKIGNVKLKNSPQWRLFWSSLTRKAEARKLEN</sequence>
<comment type="caution">
    <text evidence="1">The sequence shown here is derived from an EMBL/GenBank/DDBJ whole genome shotgun (WGS) entry which is preliminary data.</text>
</comment>
<gene>
    <name evidence="1" type="ORF">PAECIP111891_02347</name>
</gene>
<proteinExistence type="predicted"/>
<dbReference type="Proteomes" id="UP000838821">
    <property type="component" value="Unassembled WGS sequence"/>
</dbReference>
<dbReference type="EMBL" id="CAKMMW010000005">
    <property type="protein sequence ID" value="CAH1203532.1"/>
    <property type="molecule type" value="Genomic_DNA"/>
</dbReference>
<evidence type="ECO:0000313" key="1">
    <source>
        <dbReference type="EMBL" id="CAH1203532.1"/>
    </source>
</evidence>
<keyword evidence="2" id="KW-1185">Reference proteome</keyword>
<reference evidence="1" key="1">
    <citation type="submission" date="2022-01" db="EMBL/GenBank/DDBJ databases">
        <authorList>
            <person name="Criscuolo A."/>
        </authorList>
    </citation>
    <scope>NUCLEOTIDE SEQUENCE</scope>
    <source>
        <strain evidence="1">CIP111891</strain>
    </source>
</reference>
<name>A0ABN8G9H0_9BACL</name>
<protein>
    <submittedName>
        <fullName evidence="1">Uncharacterized protein</fullName>
    </submittedName>
</protein>
<organism evidence="1 2">
    <name type="scientific">Paenibacillus allorhizoplanae</name>
    <dbReference type="NCBI Taxonomy" id="2905648"/>
    <lineage>
        <taxon>Bacteria</taxon>
        <taxon>Bacillati</taxon>
        <taxon>Bacillota</taxon>
        <taxon>Bacilli</taxon>
        <taxon>Bacillales</taxon>
        <taxon>Paenibacillaceae</taxon>
        <taxon>Paenibacillus</taxon>
    </lineage>
</organism>